<reference evidence="1 2" key="1">
    <citation type="submission" date="2018-12" db="EMBL/GenBank/DDBJ databases">
        <title>Draft genome sequence of Embleya hyalina NBRC 13850T.</title>
        <authorList>
            <person name="Komaki H."/>
            <person name="Hosoyama A."/>
            <person name="Kimura A."/>
            <person name="Ichikawa N."/>
            <person name="Tamura T."/>
        </authorList>
    </citation>
    <scope>NUCLEOTIDE SEQUENCE [LARGE SCALE GENOMIC DNA]</scope>
    <source>
        <strain evidence="1 2">NBRC 13850</strain>
    </source>
</reference>
<dbReference type="AlphaFoldDB" id="A0A401Z6P0"/>
<evidence type="ECO:0000313" key="1">
    <source>
        <dbReference type="EMBL" id="GCE02521.1"/>
    </source>
</evidence>
<evidence type="ECO:0008006" key="3">
    <source>
        <dbReference type="Google" id="ProtNLM"/>
    </source>
</evidence>
<dbReference type="EMBL" id="BIFH01000067">
    <property type="protein sequence ID" value="GCE02521.1"/>
    <property type="molecule type" value="Genomic_DNA"/>
</dbReference>
<proteinExistence type="predicted"/>
<sequence>MTFIQIIEYRTSRIDEFDAALDAWVARNEGHRVATRAAQTRDRDRENVYLNIVEFPSHELAMDNSNRPETAEFAARLAELCDGPPTFRNLDVLRVREFGS</sequence>
<dbReference type="OrthoDB" id="9182871at2"/>
<dbReference type="Proteomes" id="UP000286931">
    <property type="component" value="Unassembled WGS sequence"/>
</dbReference>
<name>A0A401Z6P0_9ACTN</name>
<evidence type="ECO:0000313" key="2">
    <source>
        <dbReference type="Proteomes" id="UP000286931"/>
    </source>
</evidence>
<protein>
    <recommendedName>
        <fullName evidence="3">ABM domain-containing protein</fullName>
    </recommendedName>
</protein>
<gene>
    <name evidence="1" type="ORF">EHYA_10298</name>
</gene>
<dbReference type="RefSeq" id="WP_126644008.1">
    <property type="nucleotide sequence ID" value="NZ_BIFH01000067.1"/>
</dbReference>
<organism evidence="1 2">
    <name type="scientific">Embleya hyalina</name>
    <dbReference type="NCBI Taxonomy" id="516124"/>
    <lineage>
        <taxon>Bacteria</taxon>
        <taxon>Bacillati</taxon>
        <taxon>Actinomycetota</taxon>
        <taxon>Actinomycetes</taxon>
        <taxon>Kitasatosporales</taxon>
        <taxon>Streptomycetaceae</taxon>
        <taxon>Embleya</taxon>
    </lineage>
</organism>
<keyword evidence="2" id="KW-1185">Reference proteome</keyword>
<comment type="caution">
    <text evidence="1">The sequence shown here is derived from an EMBL/GenBank/DDBJ whole genome shotgun (WGS) entry which is preliminary data.</text>
</comment>
<accession>A0A401Z6P0</accession>